<dbReference type="CDD" id="cd02233">
    <property type="entry name" value="cupin_HNL-like"/>
    <property type="match status" value="1"/>
</dbReference>
<dbReference type="Proteomes" id="UP000319769">
    <property type="component" value="Unassembled WGS sequence"/>
</dbReference>
<reference evidence="2" key="1">
    <citation type="submission" date="2019-09" db="EMBL/GenBank/DDBJ databases">
        <authorList>
            <person name="Teo W.F.A."/>
            <person name="Duangmal K."/>
        </authorList>
    </citation>
    <scope>NUCLEOTIDE SEQUENCE [LARGE SCALE GENOMIC DNA]</scope>
    <source>
        <strain evidence="2">K81G1</strain>
    </source>
</reference>
<evidence type="ECO:0000313" key="3">
    <source>
        <dbReference type="Proteomes" id="UP000319769"/>
    </source>
</evidence>
<dbReference type="Pfam" id="PF07883">
    <property type="entry name" value="Cupin_2"/>
    <property type="match status" value="1"/>
</dbReference>
<gene>
    <name evidence="2" type="ORF">FPZ12_009525</name>
</gene>
<dbReference type="InterPro" id="IPR047263">
    <property type="entry name" value="HNL-like_cupin"/>
</dbReference>
<organism evidence="2 3">
    <name type="scientific">Amycolatopsis acidicola</name>
    <dbReference type="NCBI Taxonomy" id="2596893"/>
    <lineage>
        <taxon>Bacteria</taxon>
        <taxon>Bacillati</taxon>
        <taxon>Actinomycetota</taxon>
        <taxon>Actinomycetes</taxon>
        <taxon>Pseudonocardiales</taxon>
        <taxon>Pseudonocardiaceae</taxon>
        <taxon>Amycolatopsis</taxon>
    </lineage>
</organism>
<evidence type="ECO:0000313" key="2">
    <source>
        <dbReference type="EMBL" id="KAA9163233.1"/>
    </source>
</evidence>
<proteinExistence type="predicted"/>
<dbReference type="Gene3D" id="2.60.120.10">
    <property type="entry name" value="Jelly Rolls"/>
    <property type="match status" value="1"/>
</dbReference>
<protein>
    <submittedName>
        <fullName evidence="2">Cupin domain-containing protein</fullName>
    </submittedName>
</protein>
<sequence>MLIVVRQGANACSARSEGPYTGELWRDLLHQDEQGNAFGNVFFTPCGRTYWHSHPGGQLLVVQHGEGLIGDEQETIRIAAGDLVWTPAGTRHWHGATSARTMMHLAITFGGVDWQEELSDEEYAEAEARARPS</sequence>
<dbReference type="InterPro" id="IPR013096">
    <property type="entry name" value="Cupin_2"/>
</dbReference>
<dbReference type="InterPro" id="IPR011051">
    <property type="entry name" value="RmlC_Cupin_sf"/>
</dbReference>
<dbReference type="PANTHER" id="PTHR43698">
    <property type="entry name" value="RIBD C-TERMINAL DOMAIN CONTAINING PROTEIN"/>
    <property type="match status" value="1"/>
</dbReference>
<accession>A0A5N0VCZ8</accession>
<dbReference type="OrthoDB" id="9802489at2"/>
<dbReference type="RefSeq" id="WP_144756999.1">
    <property type="nucleotide sequence ID" value="NZ_VMNW02000010.1"/>
</dbReference>
<dbReference type="InterPro" id="IPR014710">
    <property type="entry name" value="RmlC-like_jellyroll"/>
</dbReference>
<dbReference type="PANTHER" id="PTHR43698:SF1">
    <property type="entry name" value="BLL4564 PROTEIN"/>
    <property type="match status" value="1"/>
</dbReference>
<keyword evidence="3" id="KW-1185">Reference proteome</keyword>
<dbReference type="EMBL" id="VMNW02000010">
    <property type="protein sequence ID" value="KAA9163233.1"/>
    <property type="molecule type" value="Genomic_DNA"/>
</dbReference>
<feature type="domain" description="Cupin type-2" evidence="1">
    <location>
        <begin position="47"/>
        <end position="106"/>
    </location>
</feature>
<dbReference type="SUPFAM" id="SSF51182">
    <property type="entry name" value="RmlC-like cupins"/>
    <property type="match status" value="1"/>
</dbReference>
<name>A0A5N0VCZ8_9PSEU</name>
<evidence type="ECO:0000259" key="1">
    <source>
        <dbReference type="Pfam" id="PF07883"/>
    </source>
</evidence>
<dbReference type="AlphaFoldDB" id="A0A5N0VCZ8"/>
<comment type="caution">
    <text evidence="2">The sequence shown here is derived from an EMBL/GenBank/DDBJ whole genome shotgun (WGS) entry which is preliminary data.</text>
</comment>